<sequence>MDYEFTYDDHGHPSLSLDMGQETTANWLNSEIGTDIIKLQQLLDIIDELKAGTREKYEVKSRRFQLVLNRDEADISEMHNGINEQTTEDGLDYAEEGLTIYEDESISGCGLDDLEDLLLAWQSFIS</sequence>
<accession>A0A160TC57</accession>
<dbReference type="Pfam" id="PF06062">
    <property type="entry name" value="UPF0231"/>
    <property type="match status" value="1"/>
</dbReference>
<dbReference type="InterPro" id="IPR008249">
    <property type="entry name" value="UPF0231"/>
</dbReference>
<dbReference type="AlphaFoldDB" id="A0A160TC57"/>
<reference evidence="1" key="1">
    <citation type="submission" date="2015-10" db="EMBL/GenBank/DDBJ databases">
        <authorList>
            <person name="Gilbert D.G."/>
        </authorList>
    </citation>
    <scope>NUCLEOTIDE SEQUENCE</scope>
</reference>
<proteinExistence type="predicted"/>
<evidence type="ECO:0000313" key="1">
    <source>
        <dbReference type="EMBL" id="CUS41451.1"/>
    </source>
</evidence>
<organism evidence="1">
    <name type="scientific">hydrothermal vent metagenome</name>
    <dbReference type="NCBI Taxonomy" id="652676"/>
    <lineage>
        <taxon>unclassified sequences</taxon>
        <taxon>metagenomes</taxon>
        <taxon>ecological metagenomes</taxon>
    </lineage>
</organism>
<protein>
    <submittedName>
        <fullName evidence="1">Uncharacterized protein</fullName>
    </submittedName>
</protein>
<name>A0A160TC57_9ZZZZ</name>
<gene>
    <name evidence="1" type="ORF">MGWOODY_Tha398</name>
</gene>
<dbReference type="EMBL" id="CZQC01000043">
    <property type="protein sequence ID" value="CUS41451.1"/>
    <property type="molecule type" value="Genomic_DNA"/>
</dbReference>